<dbReference type="EMBL" id="CP080647">
    <property type="protein sequence ID" value="QYX82653.1"/>
    <property type="molecule type" value="Genomic_DNA"/>
</dbReference>
<name>A0ABX8Y4H0_9ACTN</name>
<keyword evidence="2" id="KW-1185">Reference proteome</keyword>
<reference evidence="1 2" key="1">
    <citation type="submission" date="2021-08" db="EMBL/GenBank/DDBJ databases">
        <authorList>
            <person name="Ping M."/>
        </authorList>
    </citation>
    <scope>NUCLEOTIDE SEQUENCE [LARGE SCALE GENOMIC DNA]</scope>
    <source>
        <strain evidence="1 2">MG28</strain>
    </source>
</reference>
<sequence>MYCRQASVVAAQQPLAVRSHLLQQLDRLMGAPRQLVGDRERLLGGDHPDTLTAREALSSWRSGAA</sequence>
<dbReference type="InterPro" id="IPR011990">
    <property type="entry name" value="TPR-like_helical_dom_sf"/>
</dbReference>
<evidence type="ECO:0000313" key="2">
    <source>
        <dbReference type="Proteomes" id="UP000827138"/>
    </source>
</evidence>
<accession>A0ABX8Y4H0</accession>
<organism evidence="1 2">
    <name type="scientific">Streptomyces akebiae</name>
    <dbReference type="NCBI Taxonomy" id="2865673"/>
    <lineage>
        <taxon>Bacteria</taxon>
        <taxon>Bacillati</taxon>
        <taxon>Actinomycetota</taxon>
        <taxon>Actinomycetes</taxon>
        <taxon>Kitasatosporales</taxon>
        <taxon>Streptomycetaceae</taxon>
        <taxon>Streptomyces</taxon>
    </lineage>
</organism>
<dbReference type="Gene3D" id="1.25.40.10">
    <property type="entry name" value="Tetratricopeptide repeat domain"/>
    <property type="match status" value="1"/>
</dbReference>
<evidence type="ECO:0000313" key="1">
    <source>
        <dbReference type="EMBL" id="QYX82653.1"/>
    </source>
</evidence>
<proteinExistence type="predicted"/>
<dbReference type="Proteomes" id="UP000827138">
    <property type="component" value="Chromosome"/>
</dbReference>
<gene>
    <name evidence="1" type="ORF">K1J60_44375</name>
</gene>
<protein>
    <submittedName>
        <fullName evidence="1">Uncharacterized protein</fullName>
    </submittedName>
</protein>
<dbReference type="RefSeq" id="WP_220651188.1">
    <property type="nucleotide sequence ID" value="NZ_CP080647.1"/>
</dbReference>